<sequence>MTAMEASNPELAAKKKRTSHSQEPAPPPGAGGERGAGDGPHLASRWRLLSCFAPLNLDQSDLPSNREAFAGVVSRILSVHWGPCRRFCVPAGYLEDRPAAMDAWLWSPALDNLEEIDFILPPASTLRFLATLRVAALRKCHIPDGLAQSLQLPQLKELALEEECLLLSNCTGFGCARITSSSLRGIGVRAECYQDSELRFSELIIDDAPCLERLLYAEYFGLNVSAVTAPKLLTGDIMLFCWSVQFLQTCGLNAVSLMTVLHSVKILAVNSWVTELDLAIGLMKCFPCLEKLYIQSCGSVGQNLWHS</sequence>
<name>K4A2L8_SETIT</name>
<feature type="region of interest" description="Disordered" evidence="1">
    <location>
        <begin position="1"/>
        <end position="39"/>
    </location>
</feature>
<evidence type="ECO:0000259" key="2">
    <source>
        <dbReference type="Pfam" id="PF24758"/>
    </source>
</evidence>
<evidence type="ECO:0000313" key="4">
    <source>
        <dbReference type="Proteomes" id="UP000004995"/>
    </source>
</evidence>
<reference evidence="3" key="2">
    <citation type="submission" date="2018-08" db="UniProtKB">
        <authorList>
            <consortium name="EnsemblPlants"/>
        </authorList>
    </citation>
    <scope>IDENTIFICATION</scope>
    <source>
        <strain evidence="3">Yugu1</strain>
    </source>
</reference>
<protein>
    <recommendedName>
        <fullName evidence="2">F-box/LRR-repeat protein 15/At3g58940/PEG3-like LRR domain-containing protein</fullName>
    </recommendedName>
</protein>
<dbReference type="Proteomes" id="UP000004995">
    <property type="component" value="Unassembled WGS sequence"/>
</dbReference>
<dbReference type="PANTHER" id="PTHR32141:SF123">
    <property type="entry name" value="F-BOX DOMAIN-CONTAINING PROTEIN"/>
    <property type="match status" value="1"/>
</dbReference>
<dbReference type="eggNOG" id="ENOG502RRNZ">
    <property type="taxonomic scope" value="Eukaryota"/>
</dbReference>
<organism evidence="3 4">
    <name type="scientific">Setaria italica</name>
    <name type="common">Foxtail millet</name>
    <name type="synonym">Panicum italicum</name>
    <dbReference type="NCBI Taxonomy" id="4555"/>
    <lineage>
        <taxon>Eukaryota</taxon>
        <taxon>Viridiplantae</taxon>
        <taxon>Streptophyta</taxon>
        <taxon>Embryophyta</taxon>
        <taxon>Tracheophyta</taxon>
        <taxon>Spermatophyta</taxon>
        <taxon>Magnoliopsida</taxon>
        <taxon>Liliopsida</taxon>
        <taxon>Poales</taxon>
        <taxon>Poaceae</taxon>
        <taxon>PACMAD clade</taxon>
        <taxon>Panicoideae</taxon>
        <taxon>Panicodae</taxon>
        <taxon>Paniceae</taxon>
        <taxon>Cenchrinae</taxon>
        <taxon>Setaria</taxon>
    </lineage>
</organism>
<proteinExistence type="predicted"/>
<dbReference type="AlphaFoldDB" id="K4A2L8"/>
<evidence type="ECO:0000313" key="3">
    <source>
        <dbReference type="EnsemblPlants" id="KQL23232"/>
    </source>
</evidence>
<dbReference type="InParanoid" id="K4A2L8"/>
<evidence type="ECO:0000256" key="1">
    <source>
        <dbReference type="SAM" id="MobiDB-lite"/>
    </source>
</evidence>
<dbReference type="InterPro" id="IPR055411">
    <property type="entry name" value="LRR_FXL15/At3g58940/PEG3-like"/>
</dbReference>
<dbReference type="InterPro" id="IPR055302">
    <property type="entry name" value="F-box_dom-containing"/>
</dbReference>
<dbReference type="HOGENOM" id="CLU_023151_2_0_1"/>
<dbReference type="PANTHER" id="PTHR32141">
    <property type="match status" value="1"/>
</dbReference>
<feature type="domain" description="F-box/LRR-repeat protein 15/At3g58940/PEG3-like LRR" evidence="2">
    <location>
        <begin position="163"/>
        <end position="294"/>
    </location>
</feature>
<dbReference type="EnsemblPlants" id="KQL23232">
    <property type="protein sequence ID" value="KQL23232"/>
    <property type="gene ID" value="SETIT_033117mg"/>
</dbReference>
<dbReference type="EMBL" id="AGNK02000812">
    <property type="status" value="NOT_ANNOTATED_CDS"/>
    <property type="molecule type" value="Genomic_DNA"/>
</dbReference>
<reference evidence="4" key="1">
    <citation type="journal article" date="2012" name="Nat. Biotechnol.">
        <title>Reference genome sequence of the model plant Setaria.</title>
        <authorList>
            <person name="Bennetzen J.L."/>
            <person name="Schmutz J."/>
            <person name="Wang H."/>
            <person name="Percifield R."/>
            <person name="Hawkins J."/>
            <person name="Pontaroli A.C."/>
            <person name="Estep M."/>
            <person name="Feng L."/>
            <person name="Vaughn J.N."/>
            <person name="Grimwood J."/>
            <person name="Jenkins J."/>
            <person name="Barry K."/>
            <person name="Lindquist E."/>
            <person name="Hellsten U."/>
            <person name="Deshpande S."/>
            <person name="Wang X."/>
            <person name="Wu X."/>
            <person name="Mitros T."/>
            <person name="Triplett J."/>
            <person name="Yang X."/>
            <person name="Ye C.Y."/>
            <person name="Mauro-Herrera M."/>
            <person name="Wang L."/>
            <person name="Li P."/>
            <person name="Sharma M."/>
            <person name="Sharma R."/>
            <person name="Ronald P.C."/>
            <person name="Panaud O."/>
            <person name="Kellogg E.A."/>
            <person name="Brutnell T.P."/>
            <person name="Doust A.N."/>
            <person name="Tuskan G.A."/>
            <person name="Rokhsar D."/>
            <person name="Devos K.M."/>
        </authorList>
    </citation>
    <scope>NUCLEOTIDE SEQUENCE [LARGE SCALE GENOMIC DNA]</scope>
    <source>
        <strain evidence="4">cv. Yugu1</strain>
    </source>
</reference>
<dbReference type="Gramene" id="KQL23232">
    <property type="protein sequence ID" value="KQL23232"/>
    <property type="gene ID" value="SETIT_033117mg"/>
</dbReference>
<dbReference type="OMA" id="FGCARIT"/>
<accession>K4A2L8</accession>
<dbReference type="Pfam" id="PF24758">
    <property type="entry name" value="LRR_At5g56370"/>
    <property type="match status" value="1"/>
</dbReference>
<keyword evidence="4" id="KW-1185">Reference proteome</keyword>